<dbReference type="CDD" id="cd22912">
    <property type="entry name" value="HFD_H4"/>
    <property type="match status" value="1"/>
</dbReference>
<reference evidence="9" key="1">
    <citation type="submission" date="2020-05" db="EMBL/GenBank/DDBJ databases">
        <title>Mycena genomes resolve the evolution of fungal bioluminescence.</title>
        <authorList>
            <person name="Tsai I.J."/>
        </authorList>
    </citation>
    <scope>NUCLEOTIDE SEQUENCE</scope>
    <source>
        <strain evidence="9">171206Taipei</strain>
    </source>
</reference>
<evidence type="ECO:0000313" key="9">
    <source>
        <dbReference type="EMBL" id="KAF7289734.1"/>
    </source>
</evidence>
<protein>
    <recommendedName>
        <fullName evidence="8">Histone H4</fullName>
    </recommendedName>
</protein>
<dbReference type="InterPro" id="IPR001951">
    <property type="entry name" value="Histone_H4"/>
</dbReference>
<keyword evidence="7 8" id="KW-0544">Nucleosome core</keyword>
<dbReference type="PRINTS" id="PR00623">
    <property type="entry name" value="HISTONEH4"/>
</dbReference>
<evidence type="ECO:0000313" key="10">
    <source>
        <dbReference type="Proteomes" id="UP000636479"/>
    </source>
</evidence>
<keyword evidence="6 8" id="KW-0539">Nucleus</keyword>
<dbReference type="GO" id="GO:0030527">
    <property type="term" value="F:structural constituent of chromatin"/>
    <property type="evidence" value="ECO:0007669"/>
    <property type="project" value="InterPro"/>
</dbReference>
<dbReference type="PANTHER" id="PTHR10484">
    <property type="entry name" value="HISTONE H4"/>
    <property type="match status" value="1"/>
</dbReference>
<dbReference type="RefSeq" id="XP_037213463.1">
    <property type="nucleotide sequence ID" value="XM_037369907.1"/>
</dbReference>
<evidence type="ECO:0000256" key="6">
    <source>
        <dbReference type="ARBA" id="ARBA00023242"/>
    </source>
</evidence>
<evidence type="ECO:0000256" key="3">
    <source>
        <dbReference type="ARBA" id="ARBA00006564"/>
    </source>
</evidence>
<comment type="similarity">
    <text evidence="3 8">Belongs to the histone H4 family.</text>
</comment>
<dbReference type="EMBL" id="JACAZF010000016">
    <property type="protein sequence ID" value="KAF7289734.1"/>
    <property type="molecule type" value="Genomic_DNA"/>
</dbReference>
<keyword evidence="10" id="KW-1185">Reference proteome</keyword>
<comment type="subunit">
    <text evidence="8">The nucleosome is a histone octamer containing two molecules each of H2A, H2B, H3 and H4 assembled in one H3-H4 heterotetramer and two H2A-H2B heterodimers. The octamer wraps approximately 147 bp of DNA.</text>
</comment>
<dbReference type="OrthoDB" id="3221608at2759"/>
<evidence type="ECO:0000256" key="4">
    <source>
        <dbReference type="ARBA" id="ARBA00022454"/>
    </source>
</evidence>
<gene>
    <name evidence="9" type="ORF">MIND_01347000</name>
</gene>
<evidence type="ECO:0000256" key="5">
    <source>
        <dbReference type="ARBA" id="ARBA00023125"/>
    </source>
</evidence>
<dbReference type="Gene3D" id="1.10.20.10">
    <property type="entry name" value="Histone, subunit A"/>
    <property type="match status" value="1"/>
</dbReference>
<accession>A0A8H6VVF5</accession>
<evidence type="ECO:0000256" key="7">
    <source>
        <dbReference type="ARBA" id="ARBA00023269"/>
    </source>
</evidence>
<dbReference type="SUPFAM" id="SSF47113">
    <property type="entry name" value="Histone-fold"/>
    <property type="match status" value="1"/>
</dbReference>
<dbReference type="Proteomes" id="UP000636479">
    <property type="component" value="Unassembled WGS sequence"/>
</dbReference>
<keyword evidence="5 8" id="KW-0238">DNA-binding</keyword>
<dbReference type="GO" id="GO:0046982">
    <property type="term" value="F:protein heterodimerization activity"/>
    <property type="evidence" value="ECO:0007669"/>
    <property type="project" value="InterPro"/>
</dbReference>
<dbReference type="GO" id="GO:0000786">
    <property type="term" value="C:nucleosome"/>
    <property type="evidence" value="ECO:0007669"/>
    <property type="project" value="UniProtKB-KW"/>
</dbReference>
<dbReference type="InterPro" id="IPR009072">
    <property type="entry name" value="Histone-fold"/>
</dbReference>
<name>A0A8H6VVF5_9AGAR</name>
<organism evidence="9 10">
    <name type="scientific">Mycena indigotica</name>
    <dbReference type="NCBI Taxonomy" id="2126181"/>
    <lineage>
        <taxon>Eukaryota</taxon>
        <taxon>Fungi</taxon>
        <taxon>Dikarya</taxon>
        <taxon>Basidiomycota</taxon>
        <taxon>Agaricomycotina</taxon>
        <taxon>Agaricomycetes</taxon>
        <taxon>Agaricomycetidae</taxon>
        <taxon>Agaricales</taxon>
        <taxon>Marasmiineae</taxon>
        <taxon>Mycenaceae</taxon>
        <taxon>Mycena</taxon>
    </lineage>
</organism>
<comment type="caution">
    <text evidence="9">The sequence shown here is derived from an EMBL/GenBank/DDBJ whole genome shotgun (WGS) entry which is preliminary data.</text>
</comment>
<dbReference type="GeneID" id="59352423"/>
<evidence type="ECO:0000256" key="1">
    <source>
        <dbReference type="ARBA" id="ARBA00004123"/>
    </source>
</evidence>
<evidence type="ECO:0000256" key="8">
    <source>
        <dbReference type="RuleBase" id="RU000528"/>
    </source>
</evidence>
<comment type="function">
    <text evidence="8">Core component of nucleosome. Nucleosomes wrap and compact DNA into chromatin, limiting DNA accessibility to the cellular machineries which require DNA as a template. Histones thereby play a central role in transcription regulation, DNA repair, DNA replication and chromosomal stability. DNA accessibility is regulated via a complex set of post-translational modifications of histones, also called histone code, and nucleosome remodeling.</text>
</comment>
<sequence length="103" mass="11989">MTIWRKGYKRPAYSGAKRCCHRRIPDTIQSITKPDICRLARRGGTKRTSNLIYEETRCLLKKFLDDVVRDTILHTTHNWRNTVTAADVTRALRARTGHSLYLC</sequence>
<dbReference type="SMART" id="SM00417">
    <property type="entry name" value="H4"/>
    <property type="match status" value="1"/>
</dbReference>
<proteinExistence type="inferred from homology"/>
<comment type="subcellular location">
    <subcellularLocation>
        <location evidence="2">Chromosome</location>
    </subcellularLocation>
    <subcellularLocation>
        <location evidence="1">Nucleus</location>
    </subcellularLocation>
</comment>
<evidence type="ECO:0000256" key="2">
    <source>
        <dbReference type="ARBA" id="ARBA00004286"/>
    </source>
</evidence>
<dbReference type="AlphaFoldDB" id="A0A8H6VVF5"/>
<dbReference type="GO" id="GO:0005634">
    <property type="term" value="C:nucleus"/>
    <property type="evidence" value="ECO:0007669"/>
    <property type="project" value="UniProtKB-SubCell"/>
</dbReference>
<dbReference type="GO" id="GO:0003677">
    <property type="term" value="F:DNA binding"/>
    <property type="evidence" value="ECO:0007669"/>
    <property type="project" value="UniProtKB-KW"/>
</dbReference>
<keyword evidence="4 8" id="KW-0158">Chromosome</keyword>